<comment type="caution">
    <text evidence="1">The sequence shown here is derived from an EMBL/GenBank/DDBJ whole genome shotgun (WGS) entry which is preliminary data.</text>
</comment>
<keyword evidence="2" id="KW-1185">Reference proteome</keyword>
<name>A0ABD3PFT7_9STRA</name>
<accession>A0ABD3PFT7</accession>
<proteinExistence type="predicted"/>
<organism evidence="1 2">
    <name type="scientific">Cyclotella atomus</name>
    <dbReference type="NCBI Taxonomy" id="382360"/>
    <lineage>
        <taxon>Eukaryota</taxon>
        <taxon>Sar</taxon>
        <taxon>Stramenopiles</taxon>
        <taxon>Ochrophyta</taxon>
        <taxon>Bacillariophyta</taxon>
        <taxon>Coscinodiscophyceae</taxon>
        <taxon>Thalassiosirophycidae</taxon>
        <taxon>Stephanodiscales</taxon>
        <taxon>Stephanodiscaceae</taxon>
        <taxon>Cyclotella</taxon>
    </lineage>
</organism>
<gene>
    <name evidence="1" type="ORF">ACHAWO_005107</name>
</gene>
<dbReference type="Proteomes" id="UP001530400">
    <property type="component" value="Unassembled WGS sequence"/>
</dbReference>
<dbReference type="EMBL" id="JALLPJ020000629">
    <property type="protein sequence ID" value="KAL3786968.1"/>
    <property type="molecule type" value="Genomic_DNA"/>
</dbReference>
<evidence type="ECO:0000313" key="2">
    <source>
        <dbReference type="Proteomes" id="UP001530400"/>
    </source>
</evidence>
<protein>
    <submittedName>
        <fullName evidence="1">Uncharacterized protein</fullName>
    </submittedName>
</protein>
<dbReference type="AlphaFoldDB" id="A0ABD3PFT7"/>
<sequence length="89" mass="10343">MNLNRVPNAQHNVKKLRQRQLEWEDRNRDIITTWVSKRLKKFQLNAAETPASTSGRLCIFLDRTDGSKSSAILLDWGRLYSIVHASFTE</sequence>
<reference evidence="1 2" key="1">
    <citation type="submission" date="2024-10" db="EMBL/GenBank/DDBJ databases">
        <title>Updated reference genomes for cyclostephanoid diatoms.</title>
        <authorList>
            <person name="Roberts W.R."/>
            <person name="Alverson A.J."/>
        </authorList>
    </citation>
    <scope>NUCLEOTIDE SEQUENCE [LARGE SCALE GENOMIC DNA]</scope>
    <source>
        <strain evidence="1 2">AJA010-31</strain>
    </source>
</reference>
<evidence type="ECO:0000313" key="1">
    <source>
        <dbReference type="EMBL" id="KAL3786968.1"/>
    </source>
</evidence>